<reference evidence="1 2" key="2">
    <citation type="submission" date="2018-11" db="EMBL/GenBank/DDBJ databases">
        <authorList>
            <consortium name="Pathogen Informatics"/>
        </authorList>
    </citation>
    <scope>NUCLEOTIDE SEQUENCE [LARGE SCALE GENOMIC DNA]</scope>
</reference>
<dbReference type="AlphaFoldDB" id="A0A158QCR9"/>
<dbReference type="WBParaSite" id="HDID_0000186201-mRNA-1">
    <property type="protein sequence ID" value="HDID_0000186201-mRNA-1"/>
    <property type="gene ID" value="HDID_0000186201"/>
</dbReference>
<sequence length="113" mass="13172">MKEVRQFTVFTDHKPLTYVSRASFDPYSREIRHPDYVLQFTNGIRHVKGSDNIDADCLSRTDVEAVTKAVHFHSFSGAQKTDSELQEFRNPICRYKLVTLNNLVALYKEFSQR</sequence>
<dbReference type="STRING" id="6216.A0A158QCR9"/>
<name>A0A158QCR9_HYMDI</name>
<dbReference type="Proteomes" id="UP000274504">
    <property type="component" value="Unassembled WGS sequence"/>
</dbReference>
<gene>
    <name evidence="1" type="ORF">HDID_LOCUS1863</name>
</gene>
<evidence type="ECO:0000313" key="1">
    <source>
        <dbReference type="EMBL" id="VDL19324.1"/>
    </source>
</evidence>
<evidence type="ECO:0000313" key="3">
    <source>
        <dbReference type="WBParaSite" id="HDID_0000186201-mRNA-1"/>
    </source>
</evidence>
<protein>
    <submittedName>
        <fullName evidence="3">RT_RNaseH domain-containing protein</fullName>
    </submittedName>
</protein>
<reference evidence="3" key="1">
    <citation type="submission" date="2016-04" db="UniProtKB">
        <authorList>
            <consortium name="WormBaseParasite"/>
        </authorList>
    </citation>
    <scope>IDENTIFICATION</scope>
</reference>
<evidence type="ECO:0000313" key="2">
    <source>
        <dbReference type="Proteomes" id="UP000274504"/>
    </source>
</evidence>
<dbReference type="EMBL" id="UYSG01000392">
    <property type="protein sequence ID" value="VDL19324.1"/>
    <property type="molecule type" value="Genomic_DNA"/>
</dbReference>
<proteinExistence type="predicted"/>
<accession>A0A158QCR9</accession>
<dbReference type="OrthoDB" id="6285866at2759"/>
<organism evidence="3">
    <name type="scientific">Hymenolepis diminuta</name>
    <name type="common">Rat tapeworm</name>
    <dbReference type="NCBI Taxonomy" id="6216"/>
    <lineage>
        <taxon>Eukaryota</taxon>
        <taxon>Metazoa</taxon>
        <taxon>Spiralia</taxon>
        <taxon>Lophotrochozoa</taxon>
        <taxon>Platyhelminthes</taxon>
        <taxon>Cestoda</taxon>
        <taxon>Eucestoda</taxon>
        <taxon>Cyclophyllidea</taxon>
        <taxon>Hymenolepididae</taxon>
        <taxon>Hymenolepis</taxon>
    </lineage>
</organism>